<proteinExistence type="predicted"/>
<name>A0A0F9NLS2_9ZZZZ</name>
<comment type="caution">
    <text evidence="1">The sequence shown here is derived from an EMBL/GenBank/DDBJ whole genome shotgun (WGS) entry which is preliminary data.</text>
</comment>
<evidence type="ECO:0000313" key="1">
    <source>
        <dbReference type="EMBL" id="KKN13022.1"/>
    </source>
</evidence>
<reference evidence="1" key="1">
    <citation type="journal article" date="2015" name="Nature">
        <title>Complex archaea that bridge the gap between prokaryotes and eukaryotes.</title>
        <authorList>
            <person name="Spang A."/>
            <person name="Saw J.H."/>
            <person name="Jorgensen S.L."/>
            <person name="Zaremba-Niedzwiedzka K."/>
            <person name="Martijn J."/>
            <person name="Lind A.E."/>
            <person name="van Eijk R."/>
            <person name="Schleper C."/>
            <person name="Guy L."/>
            <person name="Ettema T.J."/>
        </authorList>
    </citation>
    <scope>NUCLEOTIDE SEQUENCE</scope>
</reference>
<dbReference type="AlphaFoldDB" id="A0A0F9NLS2"/>
<accession>A0A0F9NLS2</accession>
<feature type="non-terminal residue" evidence="1">
    <location>
        <position position="125"/>
    </location>
</feature>
<sequence length="125" mass="13773">MISIKSVHGSAQLLLDVTGGVTRIVEKTHRNVVREVNPLNRLRDIAGVPAEERRGRTYQFIQSTTSLLQQGLHRAFDEFSDEQEPSHSTQNVKVAAALNGVCGDHLEASNNPLAISMHLRNRHGG</sequence>
<protein>
    <submittedName>
        <fullName evidence="1">Uncharacterized protein</fullName>
    </submittedName>
</protein>
<gene>
    <name evidence="1" type="ORF">LCGC14_1010520</name>
</gene>
<organism evidence="1">
    <name type="scientific">marine sediment metagenome</name>
    <dbReference type="NCBI Taxonomy" id="412755"/>
    <lineage>
        <taxon>unclassified sequences</taxon>
        <taxon>metagenomes</taxon>
        <taxon>ecological metagenomes</taxon>
    </lineage>
</organism>
<dbReference type="EMBL" id="LAZR01003968">
    <property type="protein sequence ID" value="KKN13022.1"/>
    <property type="molecule type" value="Genomic_DNA"/>
</dbReference>